<feature type="domain" description="HTH araC/xylS-type" evidence="4">
    <location>
        <begin position="228"/>
        <end position="326"/>
    </location>
</feature>
<keyword evidence="3" id="KW-0804">Transcription</keyword>
<dbReference type="RefSeq" id="WP_121621817.1">
    <property type="nucleotide sequence ID" value="NZ_JACIIW010000003.1"/>
</dbReference>
<keyword evidence="6" id="KW-1185">Reference proteome</keyword>
<dbReference type="InterPro" id="IPR020449">
    <property type="entry name" value="Tscrpt_reg_AraC-type_HTH"/>
</dbReference>
<gene>
    <name evidence="5" type="ORF">D9R14_02885</name>
</gene>
<dbReference type="Gene3D" id="1.10.10.60">
    <property type="entry name" value="Homeodomain-like"/>
    <property type="match status" value="1"/>
</dbReference>
<proteinExistence type="predicted"/>
<dbReference type="OrthoDB" id="9805730at2"/>
<dbReference type="PANTHER" id="PTHR47894">
    <property type="entry name" value="HTH-TYPE TRANSCRIPTIONAL REGULATOR GADX"/>
    <property type="match status" value="1"/>
</dbReference>
<evidence type="ECO:0000313" key="6">
    <source>
        <dbReference type="Proteomes" id="UP000269692"/>
    </source>
</evidence>
<dbReference type="GO" id="GO:0005829">
    <property type="term" value="C:cytosol"/>
    <property type="evidence" value="ECO:0007669"/>
    <property type="project" value="TreeGrafter"/>
</dbReference>
<dbReference type="EMBL" id="RCTF01000002">
    <property type="protein sequence ID" value="RLP80965.1"/>
    <property type="molecule type" value="Genomic_DNA"/>
</dbReference>
<dbReference type="InterPro" id="IPR018060">
    <property type="entry name" value="HTH_AraC"/>
</dbReference>
<keyword evidence="2" id="KW-0238">DNA-binding</keyword>
<dbReference type="AlphaFoldDB" id="A0A3L7ALY5"/>
<dbReference type="InterPro" id="IPR032687">
    <property type="entry name" value="AraC-type_N"/>
</dbReference>
<reference evidence="5 6" key="1">
    <citation type="submission" date="2018-10" db="EMBL/GenBank/DDBJ databases">
        <title>Xanthobacter tagetidis genome sequencing and assembly.</title>
        <authorList>
            <person name="Maclea K.S."/>
            <person name="Goen A.E."/>
            <person name="Fatima S.A."/>
        </authorList>
    </citation>
    <scope>NUCLEOTIDE SEQUENCE [LARGE SCALE GENOMIC DNA]</scope>
    <source>
        <strain evidence="5 6">ATCC 700314</strain>
    </source>
</reference>
<dbReference type="PROSITE" id="PS01124">
    <property type="entry name" value="HTH_ARAC_FAMILY_2"/>
    <property type="match status" value="1"/>
</dbReference>
<comment type="caution">
    <text evidence="5">The sequence shown here is derived from an EMBL/GenBank/DDBJ whole genome shotgun (WGS) entry which is preliminary data.</text>
</comment>
<sequence>MERRMISAGFVEDALAGVRRAGLPVAPLLARAGIPDPVGASVSAEQYGALWREIARALDDEYFGMGARPMRAGSFAMLCQVILHAATLEEALKRALRFLRLVLDAPHGRLEVADGLARIVLEDDGPARSAFAYRTFWVIVHGITCWLVGRRIPLRGVDFRAPSPAHGPDYGLFFGAPVRFSQPASVLAFDAAFLKLPARRDEKALAEFLRRAPANILVRYRHDAGLAARVRVHLRAAPPTAWPGVGAIAARLRLSELTLRRRLKAEGQTYRDIKEEVRRSLALEWLGAGGRGVGEIAADLGFSEPSAFHRAFRKWTGQSPGAYRRRG</sequence>
<evidence type="ECO:0000256" key="3">
    <source>
        <dbReference type="ARBA" id="ARBA00023163"/>
    </source>
</evidence>
<organism evidence="5 6">
    <name type="scientific">Xanthobacter tagetidis</name>
    <dbReference type="NCBI Taxonomy" id="60216"/>
    <lineage>
        <taxon>Bacteria</taxon>
        <taxon>Pseudomonadati</taxon>
        <taxon>Pseudomonadota</taxon>
        <taxon>Alphaproteobacteria</taxon>
        <taxon>Hyphomicrobiales</taxon>
        <taxon>Xanthobacteraceae</taxon>
        <taxon>Xanthobacter</taxon>
    </lineage>
</organism>
<dbReference type="InterPro" id="IPR009057">
    <property type="entry name" value="Homeodomain-like_sf"/>
</dbReference>
<dbReference type="PRINTS" id="PR00032">
    <property type="entry name" value="HTHARAC"/>
</dbReference>
<evidence type="ECO:0000313" key="5">
    <source>
        <dbReference type="EMBL" id="RLP80965.1"/>
    </source>
</evidence>
<dbReference type="SUPFAM" id="SSF46689">
    <property type="entry name" value="Homeodomain-like"/>
    <property type="match status" value="1"/>
</dbReference>
<evidence type="ECO:0000259" key="4">
    <source>
        <dbReference type="PROSITE" id="PS01124"/>
    </source>
</evidence>
<keyword evidence="1" id="KW-0805">Transcription regulation</keyword>
<dbReference type="Pfam" id="PF12625">
    <property type="entry name" value="Arabinose_bd"/>
    <property type="match status" value="1"/>
</dbReference>
<dbReference type="Proteomes" id="UP000269692">
    <property type="component" value="Unassembled WGS sequence"/>
</dbReference>
<evidence type="ECO:0000256" key="2">
    <source>
        <dbReference type="ARBA" id="ARBA00023125"/>
    </source>
</evidence>
<protein>
    <submittedName>
        <fullName evidence="5">AraC family transcriptional regulator</fullName>
    </submittedName>
</protein>
<evidence type="ECO:0000256" key="1">
    <source>
        <dbReference type="ARBA" id="ARBA00023015"/>
    </source>
</evidence>
<dbReference type="GO" id="GO:0000976">
    <property type="term" value="F:transcription cis-regulatory region binding"/>
    <property type="evidence" value="ECO:0007669"/>
    <property type="project" value="TreeGrafter"/>
</dbReference>
<dbReference type="PANTHER" id="PTHR47894:SF1">
    <property type="entry name" value="HTH-TYPE TRANSCRIPTIONAL REGULATOR VQSM"/>
    <property type="match status" value="1"/>
</dbReference>
<dbReference type="GO" id="GO:0003700">
    <property type="term" value="F:DNA-binding transcription factor activity"/>
    <property type="evidence" value="ECO:0007669"/>
    <property type="project" value="InterPro"/>
</dbReference>
<dbReference type="Pfam" id="PF12833">
    <property type="entry name" value="HTH_18"/>
    <property type="match status" value="1"/>
</dbReference>
<name>A0A3L7ALY5_9HYPH</name>
<dbReference type="SMART" id="SM00342">
    <property type="entry name" value="HTH_ARAC"/>
    <property type="match status" value="1"/>
</dbReference>
<accession>A0A3L7ALY5</accession>